<accession>A0A9X4PFR4</accession>
<organism evidence="1 2">
    <name type="scientific">Volucribacter amazonae</name>
    <dbReference type="NCBI Taxonomy" id="256731"/>
    <lineage>
        <taxon>Bacteria</taxon>
        <taxon>Pseudomonadati</taxon>
        <taxon>Pseudomonadota</taxon>
        <taxon>Gammaproteobacteria</taxon>
        <taxon>Pasteurellales</taxon>
        <taxon>Pasteurellaceae</taxon>
        <taxon>Volucribacter</taxon>
    </lineage>
</organism>
<proteinExistence type="predicted"/>
<sequence length="92" mass="10452">MSGDQLDIHHVVQAHPGNQVIPNYNRNTAPAIAIPVEEHKLIPTVKGKYSGSPRELLAKDIKDLRKYTKAPNSKIKELINLNKRMYPHSFKK</sequence>
<evidence type="ECO:0000313" key="2">
    <source>
        <dbReference type="Proteomes" id="UP001155500"/>
    </source>
</evidence>
<dbReference type="EMBL" id="LWID01000001">
    <property type="protein sequence ID" value="MDG6894340.1"/>
    <property type="molecule type" value="Genomic_DNA"/>
</dbReference>
<name>A0A9X4PFR4_9PAST</name>
<dbReference type="Proteomes" id="UP001155500">
    <property type="component" value="Unassembled WGS sequence"/>
</dbReference>
<evidence type="ECO:0000313" key="1">
    <source>
        <dbReference type="EMBL" id="MDG6894340.1"/>
    </source>
</evidence>
<keyword evidence="2" id="KW-1185">Reference proteome</keyword>
<comment type="caution">
    <text evidence="1">The sequence shown here is derived from an EMBL/GenBank/DDBJ whole genome shotgun (WGS) entry which is preliminary data.</text>
</comment>
<dbReference type="AlphaFoldDB" id="A0A9X4PFR4"/>
<protein>
    <submittedName>
        <fullName evidence="1">Uncharacterized protein</fullName>
    </submittedName>
</protein>
<gene>
    <name evidence="1" type="ORF">A6A20_01525</name>
</gene>
<reference evidence="1" key="1">
    <citation type="submission" date="2016-03" db="EMBL/GenBank/DDBJ databases">
        <title>Co-evolution between Pasteurellaceae and their hosts.</title>
        <authorList>
            <person name="Hansen M.J."/>
            <person name="Bojesen A.M."/>
            <person name="Planet P."/>
        </authorList>
    </citation>
    <scope>NUCLEOTIDE SEQUENCE</scope>
    <source>
        <strain evidence="1">146/S8/89</strain>
    </source>
</reference>